<dbReference type="SMART" id="SM00829">
    <property type="entry name" value="PKS_ER"/>
    <property type="match status" value="1"/>
</dbReference>
<organism evidence="8 9">
    <name type="scientific">Christensenella minuta</name>
    <dbReference type="NCBI Taxonomy" id="626937"/>
    <lineage>
        <taxon>Bacteria</taxon>
        <taxon>Bacillati</taxon>
        <taxon>Bacillota</taxon>
        <taxon>Clostridia</taxon>
        <taxon>Christensenellales</taxon>
        <taxon>Christensenellaceae</taxon>
        <taxon>Christensenella</taxon>
    </lineage>
</organism>
<dbReference type="Proteomes" id="UP000070366">
    <property type="component" value="Unassembled WGS sequence"/>
</dbReference>
<comment type="caution">
    <text evidence="8">The sequence shown here is derived from an EMBL/GenBank/DDBJ whole genome shotgun (WGS) entry which is preliminary data.</text>
</comment>
<protein>
    <submittedName>
        <fullName evidence="8">Putative L-iditol 2-dehydrogenase</fullName>
    </submittedName>
</protein>
<feature type="domain" description="Enoyl reductase (ER)" evidence="7">
    <location>
        <begin position="10"/>
        <end position="345"/>
    </location>
</feature>
<keyword evidence="9" id="KW-1185">Reference proteome</keyword>
<dbReference type="PROSITE" id="PS00059">
    <property type="entry name" value="ADH_ZINC"/>
    <property type="match status" value="1"/>
</dbReference>
<dbReference type="InterPro" id="IPR013154">
    <property type="entry name" value="ADH-like_N"/>
</dbReference>
<dbReference type="GO" id="GO:0016616">
    <property type="term" value="F:oxidoreductase activity, acting on the CH-OH group of donors, NAD or NADP as acceptor"/>
    <property type="evidence" value="ECO:0007669"/>
    <property type="project" value="InterPro"/>
</dbReference>
<dbReference type="Gene3D" id="3.40.50.720">
    <property type="entry name" value="NAD(P)-binding Rossmann-like Domain"/>
    <property type="match status" value="1"/>
</dbReference>
<dbReference type="CDD" id="cd05285">
    <property type="entry name" value="sorbitol_DH"/>
    <property type="match status" value="1"/>
</dbReference>
<name>A0A136Q878_9FIRM</name>
<dbReference type="InterPro" id="IPR002328">
    <property type="entry name" value="ADH_Zn_CS"/>
</dbReference>
<evidence type="ECO:0000256" key="6">
    <source>
        <dbReference type="RuleBase" id="RU361277"/>
    </source>
</evidence>
<dbReference type="Gene3D" id="3.90.180.10">
    <property type="entry name" value="Medium-chain alcohol dehydrogenases, catalytic domain"/>
    <property type="match status" value="1"/>
</dbReference>
<dbReference type="InterPro" id="IPR011032">
    <property type="entry name" value="GroES-like_sf"/>
</dbReference>
<evidence type="ECO:0000256" key="3">
    <source>
        <dbReference type="ARBA" id="ARBA00022723"/>
    </source>
</evidence>
<keyword evidence="5" id="KW-0560">Oxidoreductase</keyword>
<evidence type="ECO:0000259" key="7">
    <source>
        <dbReference type="SMART" id="SM00829"/>
    </source>
</evidence>
<keyword evidence="4 6" id="KW-0862">Zinc</keyword>
<dbReference type="SUPFAM" id="SSF50129">
    <property type="entry name" value="GroES-like"/>
    <property type="match status" value="1"/>
</dbReference>
<evidence type="ECO:0000313" key="9">
    <source>
        <dbReference type="Proteomes" id="UP000070366"/>
    </source>
</evidence>
<dbReference type="InterPro" id="IPR045306">
    <property type="entry name" value="SDH-like"/>
</dbReference>
<dbReference type="Pfam" id="PF00107">
    <property type="entry name" value="ADH_zinc_N"/>
    <property type="match status" value="1"/>
</dbReference>
<keyword evidence="3 6" id="KW-0479">Metal-binding</keyword>
<comment type="similarity">
    <text evidence="2 6">Belongs to the zinc-containing alcohol dehydrogenase family.</text>
</comment>
<dbReference type="SUPFAM" id="SSF51735">
    <property type="entry name" value="NAD(P)-binding Rossmann-fold domains"/>
    <property type="match status" value="1"/>
</dbReference>
<dbReference type="RefSeq" id="WP_066739623.1">
    <property type="nucleotide sequence ID" value="NZ_CABMOF010000014.1"/>
</dbReference>
<dbReference type="AlphaFoldDB" id="A0A136Q878"/>
<dbReference type="PANTHER" id="PTHR43161">
    <property type="entry name" value="SORBITOL DEHYDROGENASE"/>
    <property type="match status" value="1"/>
</dbReference>
<dbReference type="PANTHER" id="PTHR43161:SF9">
    <property type="entry name" value="SORBITOL DEHYDROGENASE"/>
    <property type="match status" value="1"/>
</dbReference>
<dbReference type="STRING" id="626937.HMPREF3293_00365"/>
<dbReference type="InterPro" id="IPR020843">
    <property type="entry name" value="ER"/>
</dbReference>
<comment type="cofactor">
    <cofactor evidence="1 6">
        <name>Zn(2+)</name>
        <dbReference type="ChEBI" id="CHEBI:29105"/>
    </cofactor>
</comment>
<accession>A0A136Q878</accession>
<dbReference type="EMBL" id="LSZW01000030">
    <property type="protein sequence ID" value="KXK66819.1"/>
    <property type="molecule type" value="Genomic_DNA"/>
</dbReference>
<dbReference type="InterPro" id="IPR036291">
    <property type="entry name" value="NAD(P)-bd_dom_sf"/>
</dbReference>
<dbReference type="InterPro" id="IPR013149">
    <property type="entry name" value="ADH-like_C"/>
</dbReference>
<proteinExistence type="inferred from homology"/>
<gene>
    <name evidence="8" type="ORF">HMPREF3293_00365</name>
</gene>
<evidence type="ECO:0000256" key="5">
    <source>
        <dbReference type="ARBA" id="ARBA00023002"/>
    </source>
</evidence>
<sequence>METMRAWVLTEPRKMEIRALPMPDVKEGEVLVRIKSMGICGSDLHFYTDGKIGDYAMNGKPLILGHECAGEVVKAGEGCSRLSVGDRVIVEPGKPCMRCDECRAGRYNFCHNMYFMGTPPWDGCMCEYVAWPEFLVYEMPEDMSYQEGALIEPFTVGLQGVTNSGIGYADSAVVVGCGTIGMMTIHALKTIGAGTIIAVDMEPFKLEMAKKMGATDTINPRDGDVAEKIRELTDGYGARYAFESVGTEKTFYDISGYVRDGATITLLGLLIDDGTPMPMSSAVMRGLTYKTVIRYVNQFEKAMTLIHYGRANILPVMTHQFPFEKAQEAFDKAVAGKKDSIKVVVDF</sequence>
<evidence type="ECO:0000256" key="1">
    <source>
        <dbReference type="ARBA" id="ARBA00001947"/>
    </source>
</evidence>
<evidence type="ECO:0000256" key="4">
    <source>
        <dbReference type="ARBA" id="ARBA00022833"/>
    </source>
</evidence>
<dbReference type="Pfam" id="PF08240">
    <property type="entry name" value="ADH_N"/>
    <property type="match status" value="1"/>
</dbReference>
<evidence type="ECO:0000256" key="2">
    <source>
        <dbReference type="ARBA" id="ARBA00008072"/>
    </source>
</evidence>
<evidence type="ECO:0000313" key="8">
    <source>
        <dbReference type="EMBL" id="KXK66819.1"/>
    </source>
</evidence>
<reference evidence="8 9" key="1">
    <citation type="submission" date="2016-02" db="EMBL/GenBank/DDBJ databases">
        <authorList>
            <person name="Wen L."/>
            <person name="He K."/>
            <person name="Yang H."/>
        </authorList>
    </citation>
    <scope>NUCLEOTIDE SEQUENCE [LARGE SCALE GENOMIC DNA]</scope>
    <source>
        <strain evidence="8 9">DSM 22607</strain>
    </source>
</reference>
<dbReference type="GO" id="GO:0008270">
    <property type="term" value="F:zinc ion binding"/>
    <property type="evidence" value="ECO:0007669"/>
    <property type="project" value="InterPro"/>
</dbReference>